<feature type="compositionally biased region" description="Low complexity" evidence="8">
    <location>
        <begin position="546"/>
        <end position="563"/>
    </location>
</feature>
<dbReference type="PATRIC" id="fig|1223523.3.peg.2048"/>
<dbReference type="InterPro" id="IPR000719">
    <property type="entry name" value="Prot_kinase_dom"/>
</dbReference>
<evidence type="ECO:0000256" key="6">
    <source>
        <dbReference type="ARBA" id="ARBA00022840"/>
    </source>
</evidence>
<dbReference type="PROSITE" id="PS00108">
    <property type="entry name" value="PROTEIN_KINASE_ST"/>
    <property type="match status" value="1"/>
</dbReference>
<comment type="caution">
    <text evidence="10">The sequence shown here is derived from an EMBL/GenBank/DDBJ whole genome shotgun (WGS) entry which is preliminary data.</text>
</comment>
<keyword evidence="3" id="KW-0808">Transferase</keyword>
<feature type="region of interest" description="Disordered" evidence="8">
    <location>
        <begin position="545"/>
        <end position="615"/>
    </location>
</feature>
<feature type="compositionally biased region" description="Pro residues" evidence="8">
    <location>
        <begin position="421"/>
        <end position="433"/>
    </location>
</feature>
<dbReference type="PANTHER" id="PTHR43289">
    <property type="entry name" value="MITOGEN-ACTIVATED PROTEIN KINASE KINASE KINASE 20-RELATED"/>
    <property type="match status" value="1"/>
</dbReference>
<dbReference type="PROSITE" id="PS00107">
    <property type="entry name" value="PROTEIN_KINASE_ATP"/>
    <property type="match status" value="1"/>
</dbReference>
<dbReference type="Gene3D" id="3.30.200.20">
    <property type="entry name" value="Phosphorylase Kinase, domain 1"/>
    <property type="match status" value="1"/>
</dbReference>
<dbReference type="InterPro" id="IPR017441">
    <property type="entry name" value="Protein_kinase_ATP_BS"/>
</dbReference>
<dbReference type="SMART" id="SM00220">
    <property type="entry name" value="S_TKc"/>
    <property type="match status" value="1"/>
</dbReference>
<proteinExistence type="predicted"/>
<dbReference type="AlphaFoldDB" id="M3C9M8"/>
<feature type="domain" description="Protein kinase" evidence="9">
    <location>
        <begin position="17"/>
        <end position="271"/>
    </location>
</feature>
<evidence type="ECO:0000256" key="1">
    <source>
        <dbReference type="ARBA" id="ARBA00012513"/>
    </source>
</evidence>
<dbReference type="PANTHER" id="PTHR43289:SF6">
    <property type="entry name" value="SERINE_THREONINE-PROTEIN KINASE NEKL-3"/>
    <property type="match status" value="1"/>
</dbReference>
<evidence type="ECO:0000256" key="5">
    <source>
        <dbReference type="ARBA" id="ARBA00022777"/>
    </source>
</evidence>
<dbReference type="SUPFAM" id="SSF56112">
    <property type="entry name" value="Protein kinase-like (PK-like)"/>
    <property type="match status" value="1"/>
</dbReference>
<dbReference type="Gene3D" id="1.10.510.10">
    <property type="entry name" value="Transferase(Phosphotransferase) domain 1"/>
    <property type="match status" value="1"/>
</dbReference>
<dbReference type="Proteomes" id="UP000011740">
    <property type="component" value="Unassembled WGS sequence"/>
</dbReference>
<reference evidence="10 11" key="1">
    <citation type="journal article" date="2013" name="Genome Announc.">
        <title>Whole-Genome Shotgun Assembly and Analysis of the Genome of Streptomyces mobaraensis DSM 40847, a Strain for Industrial Production of Microbial Transglutaminase.</title>
        <authorList>
            <person name="Yang H."/>
            <person name="He T."/>
            <person name="Wu W."/>
            <person name="Zhu W."/>
            <person name="Lu B."/>
            <person name="Sun W."/>
        </authorList>
    </citation>
    <scope>NUCLEOTIDE SEQUENCE [LARGE SCALE GENOMIC DNA]</scope>
    <source>
        <strain evidence="10 11">DSM 40847</strain>
    </source>
</reference>
<name>M3C9M8_STRM1</name>
<evidence type="ECO:0000259" key="9">
    <source>
        <dbReference type="PROSITE" id="PS50011"/>
    </source>
</evidence>
<organism evidence="10 11">
    <name type="scientific">Streptomyces mobaraensis (strain ATCC 29032 / DSM 40847 / JCM 4168 / NBRC 13819 / NCIMB 11159 / IPCR 16-22)</name>
    <dbReference type="NCBI Taxonomy" id="1223523"/>
    <lineage>
        <taxon>Bacteria</taxon>
        <taxon>Bacillati</taxon>
        <taxon>Actinomycetota</taxon>
        <taxon>Actinomycetes</taxon>
        <taxon>Kitasatosporales</taxon>
        <taxon>Streptomycetaceae</taxon>
        <taxon>Streptomyces</taxon>
    </lineage>
</organism>
<feature type="compositionally biased region" description="Pro residues" evidence="8">
    <location>
        <begin position="453"/>
        <end position="487"/>
    </location>
</feature>
<evidence type="ECO:0000313" key="11">
    <source>
        <dbReference type="Proteomes" id="UP000011740"/>
    </source>
</evidence>
<feature type="region of interest" description="Disordered" evidence="8">
    <location>
        <begin position="279"/>
        <end position="512"/>
    </location>
</feature>
<sequence>MDANGGDERFPLLAGRYRLLGRLGSGGMGVVWRAFDEVLGREVAVKEVRAPEHLREADVRVLHARLVQEARAAARISHPYVITVHDVVEEHGRPWIVMELVRGRSLADVLETDGLLSPKEAARVGSAVLLALRSAHAAGVLHRDVKPANVLLQDDGRVVLTDFGIALVEGTGTLTRTGDVIGSPDYLAPERALGKHPGTPSDLWSLGATLYAAVEGMSPFRRASALGTLQAVVHEDPPPPRRAGPLAPLLLGLLRKDPHTRMGSVEAQRLLDAAAVGGRTGAAASSGDPGRSAGSHGERGTGGAAGAVPGSSGRQAPDGTTEERAAAGPRTGGGTATGAGTPRPRSGTGTATEPWHTGPGAPARPGTAARASGATAGPEPAPGSGAHGGSGPPSNPTGRGTPVDPRTPAGRNTSGTARTPDGPPAAPSYPDPGTPSGHLPTYIPTSPDVRPFTPSPSPAPGHPAPGTGTPPAPYAPYTPYTPAPSPGSPAVLRSAGTPGLVTGGGGAAPARGGRWSARRLAAPLLALLIAGGGVSAVLFLDDGKDPGTTPSGGTSTPSSAPGPVRQPEATSGTDGGRSSAPAPTGDDRSGGPAESAPGPTTTCPPGSWVATCRPY</sequence>
<keyword evidence="6 7" id="KW-0067">ATP-binding</keyword>
<dbReference type="eggNOG" id="COG0515">
    <property type="taxonomic scope" value="Bacteria"/>
</dbReference>
<keyword evidence="5 10" id="KW-0418">Kinase</keyword>
<dbReference type="STRING" id="1223523.H340_10000"/>
<gene>
    <name evidence="10" type="ORF">H340_10000</name>
</gene>
<evidence type="ECO:0000256" key="7">
    <source>
        <dbReference type="PROSITE-ProRule" id="PRU10141"/>
    </source>
</evidence>
<dbReference type="GO" id="GO:0004674">
    <property type="term" value="F:protein serine/threonine kinase activity"/>
    <property type="evidence" value="ECO:0007669"/>
    <property type="project" value="UniProtKB-KW"/>
</dbReference>
<feature type="compositionally biased region" description="Low complexity" evidence="8">
    <location>
        <begin position="357"/>
        <end position="384"/>
    </location>
</feature>
<keyword evidence="4 7" id="KW-0547">Nucleotide-binding</keyword>
<evidence type="ECO:0000256" key="8">
    <source>
        <dbReference type="SAM" id="MobiDB-lite"/>
    </source>
</evidence>
<keyword evidence="2 10" id="KW-0723">Serine/threonine-protein kinase</keyword>
<dbReference type="Pfam" id="PF00069">
    <property type="entry name" value="Pkinase"/>
    <property type="match status" value="1"/>
</dbReference>
<evidence type="ECO:0000256" key="4">
    <source>
        <dbReference type="ARBA" id="ARBA00022741"/>
    </source>
</evidence>
<evidence type="ECO:0000256" key="3">
    <source>
        <dbReference type="ARBA" id="ARBA00022679"/>
    </source>
</evidence>
<dbReference type="RefSeq" id="WP_004942557.1">
    <property type="nucleotide sequence ID" value="NZ_AORZ01000022.1"/>
</dbReference>
<evidence type="ECO:0000313" key="10">
    <source>
        <dbReference type="EMBL" id="EMF00681.1"/>
    </source>
</evidence>
<accession>M3C9M8</accession>
<dbReference type="InterPro" id="IPR011009">
    <property type="entry name" value="Kinase-like_dom_sf"/>
</dbReference>
<evidence type="ECO:0000256" key="2">
    <source>
        <dbReference type="ARBA" id="ARBA00022527"/>
    </source>
</evidence>
<feature type="binding site" evidence="7">
    <location>
        <position position="46"/>
    </location>
    <ligand>
        <name>ATP</name>
        <dbReference type="ChEBI" id="CHEBI:30616"/>
    </ligand>
</feature>
<dbReference type="EMBL" id="AORZ01000022">
    <property type="protein sequence ID" value="EMF00681.1"/>
    <property type="molecule type" value="Genomic_DNA"/>
</dbReference>
<dbReference type="PROSITE" id="PS50011">
    <property type="entry name" value="PROTEIN_KINASE_DOM"/>
    <property type="match status" value="1"/>
</dbReference>
<dbReference type="EC" id="2.7.11.1" evidence="1"/>
<dbReference type="GO" id="GO:0005524">
    <property type="term" value="F:ATP binding"/>
    <property type="evidence" value="ECO:0007669"/>
    <property type="project" value="UniProtKB-UniRule"/>
</dbReference>
<dbReference type="CDD" id="cd14014">
    <property type="entry name" value="STKc_PknB_like"/>
    <property type="match status" value="1"/>
</dbReference>
<dbReference type="InterPro" id="IPR008271">
    <property type="entry name" value="Ser/Thr_kinase_AS"/>
</dbReference>
<protein>
    <recommendedName>
        <fullName evidence="1">non-specific serine/threonine protein kinase</fullName>
        <ecNumber evidence="1">2.7.11.1</ecNumber>
    </recommendedName>
</protein>